<dbReference type="Proteomes" id="UP000294721">
    <property type="component" value="Unassembled WGS sequence"/>
</dbReference>
<reference evidence="2" key="3">
    <citation type="journal article" date="2022" name="Res Sq">
        <title>Evolution of multicellular longitudinally dividing oral cavity symbionts (Neisseriaceae).</title>
        <authorList>
            <person name="Nyongesa S."/>
            <person name="Weber P."/>
            <person name="Bernet E."/>
            <person name="Pullido F."/>
            <person name="Nieckarz M."/>
            <person name="Delaby M."/>
            <person name="Nieves C."/>
            <person name="Viehboeck T."/>
            <person name="Krause N."/>
            <person name="Rivera-Millot A."/>
            <person name="Nakamura A."/>
            <person name="Vischer N."/>
            <person name="VanNieuwenhze M."/>
            <person name="Brun Y."/>
            <person name="Cava F."/>
            <person name="Bulgheresi S."/>
            <person name="Veyrier F."/>
        </authorList>
    </citation>
    <scope>NUCLEOTIDE SEQUENCE</scope>
    <source>
        <strain evidence="2">1258/02</strain>
    </source>
</reference>
<evidence type="ECO:0000313" key="3">
    <source>
        <dbReference type="Proteomes" id="UP000294721"/>
    </source>
</evidence>
<evidence type="ECO:0000313" key="1">
    <source>
        <dbReference type="EMBL" id="TCP10202.1"/>
    </source>
</evidence>
<reference evidence="2" key="2">
    <citation type="submission" date="2021-12" db="EMBL/GenBank/DDBJ databases">
        <authorList>
            <person name="Veyrier F.J."/>
        </authorList>
    </citation>
    <scope>NUCLEOTIDE SEQUENCE</scope>
    <source>
        <strain evidence="2">1258/02</strain>
    </source>
</reference>
<dbReference type="KEGG" id="usu:LVJ78_05335"/>
<evidence type="ECO:0000313" key="2">
    <source>
        <dbReference type="EMBL" id="UOO80421.1"/>
    </source>
</evidence>
<protein>
    <submittedName>
        <fullName evidence="2">Uncharacterized protein</fullName>
    </submittedName>
</protein>
<reference evidence="1 3" key="1">
    <citation type="submission" date="2019-03" db="EMBL/GenBank/DDBJ databases">
        <title>Genomic Encyclopedia of Type Strains, Phase IV (KMG-IV): sequencing the most valuable type-strain genomes for metagenomic binning, comparative biology and taxonomic classification.</title>
        <authorList>
            <person name="Goeker M."/>
        </authorList>
    </citation>
    <scope>NUCLEOTIDE SEQUENCE [LARGE SCALE GENOMIC DNA]</scope>
    <source>
        <strain evidence="1 3">DSM 17474</strain>
    </source>
</reference>
<dbReference type="Proteomes" id="UP000829756">
    <property type="component" value="Chromosome"/>
</dbReference>
<name>A0AAE9GWP5_9NEIS</name>
<evidence type="ECO:0000313" key="4">
    <source>
        <dbReference type="Proteomes" id="UP000829756"/>
    </source>
</evidence>
<dbReference type="EMBL" id="CP091507">
    <property type="protein sequence ID" value="UOO80421.1"/>
    <property type="molecule type" value="Genomic_DNA"/>
</dbReference>
<organism evidence="2 4">
    <name type="scientific">Uruburuella suis</name>
    <dbReference type="NCBI Taxonomy" id="252130"/>
    <lineage>
        <taxon>Bacteria</taxon>
        <taxon>Pseudomonadati</taxon>
        <taxon>Pseudomonadota</taxon>
        <taxon>Betaproteobacteria</taxon>
        <taxon>Neisseriales</taxon>
        <taxon>Neisseriaceae</taxon>
        <taxon>Uruburuella</taxon>
    </lineage>
</organism>
<dbReference type="AlphaFoldDB" id="A0AAE9GWP5"/>
<gene>
    <name evidence="1" type="ORF">EV680_102100</name>
    <name evidence="2" type="ORF">LVJ78_05335</name>
</gene>
<dbReference type="RefSeq" id="WP_132952451.1">
    <property type="nucleotide sequence ID" value="NZ_CALJUB010000060.1"/>
</dbReference>
<sequence>MINFSKLKKWLTIEETAKSLSMDFDDDVSIGDVYQVCLEGHLQLSIRFSAPETAIKYKYICNIDDVESHKKQLIDSQTVMLRLSLDKQFGTKQYPYVHELFAEYEKALGKEDEETAFELFLSKLPVCEFTSSALFLPNGKVYARDEECRVGGIFKLAMYGNEKLDIDFLLCQEKGMETPDLIDIDGFFALDEKGDLYSVQATRYKENESGISMPWHYPSGGINDFQAANFVCSQDDLIDFRKYIQGLNHRDSNPENSSTRNSMLIIIAGLCSKAGIDPKKRGVSSEIVREIEALGVSIDSETVKKYLDGLPDLIARKQKTAI</sequence>
<dbReference type="EMBL" id="SLXE01000002">
    <property type="protein sequence ID" value="TCP10202.1"/>
    <property type="molecule type" value="Genomic_DNA"/>
</dbReference>
<keyword evidence="3" id="KW-1185">Reference proteome</keyword>
<accession>A0AAE9GWP5</accession>
<proteinExistence type="predicted"/>